<reference evidence="3 4" key="1">
    <citation type="journal article" date="2024" name="Science">
        <title>Giant polyketide synthase enzymes in the biosynthesis of giant marine polyether toxins.</title>
        <authorList>
            <person name="Fallon T.R."/>
            <person name="Shende V.V."/>
            <person name="Wierzbicki I.H."/>
            <person name="Pendleton A.L."/>
            <person name="Watervoot N.F."/>
            <person name="Auber R.P."/>
            <person name="Gonzalez D.J."/>
            <person name="Wisecaver J.H."/>
            <person name="Moore B.S."/>
        </authorList>
    </citation>
    <scope>NUCLEOTIDE SEQUENCE [LARGE SCALE GENOMIC DNA]</scope>
    <source>
        <strain evidence="3 4">12B1</strain>
    </source>
</reference>
<dbReference type="Proteomes" id="UP001515480">
    <property type="component" value="Unassembled WGS sequence"/>
</dbReference>
<proteinExistence type="predicted"/>
<evidence type="ECO:0000313" key="4">
    <source>
        <dbReference type="Proteomes" id="UP001515480"/>
    </source>
</evidence>
<feature type="transmembrane region" description="Helical" evidence="2">
    <location>
        <begin position="328"/>
        <end position="350"/>
    </location>
</feature>
<feature type="transmembrane region" description="Helical" evidence="2">
    <location>
        <begin position="609"/>
        <end position="636"/>
    </location>
</feature>
<evidence type="ECO:0008006" key="5">
    <source>
        <dbReference type="Google" id="ProtNLM"/>
    </source>
</evidence>
<comment type="caution">
    <text evidence="3">The sequence shown here is derived from an EMBL/GenBank/DDBJ whole genome shotgun (WGS) entry which is preliminary data.</text>
</comment>
<evidence type="ECO:0000313" key="3">
    <source>
        <dbReference type="EMBL" id="KAL1526169.1"/>
    </source>
</evidence>
<gene>
    <name evidence="3" type="ORF">AB1Y20_014897</name>
</gene>
<protein>
    <recommendedName>
        <fullName evidence="5">Protein tweety homolog</fullName>
    </recommendedName>
</protein>
<feature type="transmembrane region" description="Helical" evidence="2">
    <location>
        <begin position="119"/>
        <end position="141"/>
    </location>
</feature>
<sequence>MSRKLWADEQCTPLPSDGTEFNTGVNTGESTLEPYVLQPQNRMAPMTTFLQSVIDETVRTDEQAARDYAREVITSFLLPPLVLLFVVLLLLLPCWICRCLAHKGPCRPRKGGYRRRHKAAVGCCCFVFFVLTLTLACLASLQMANLTPGMQRTLCSTHDLFSNVTGTLSRVYSKFDALDTTLAALVAELALMQRYVDCLDRGFASGGAVPTSCTHMTTASSKLASIETTAASQGIPLSASAAFVSLRGSVRSGSRLACTTVPSFSDATGEVKSALANVDLSVTSVTSDTTSSLTTFLKSLDDLIKNINSTHDDYLGAMESAWDINVGLFAAGVTIGVVVFLLLTMLGCLCIMKKRSMDVRKCSTNGVGVQTIGCSWVYFSVVSVFYFFLSAMLIFSGVVLTDGGSFLLRAPRAPHDTLGTYACEQLIVDVGSFGKIGGCNLTKQCFASPSVDLWTTISQSLSFEKFQASYLEGQLNSSGLLDGSPVRVSSYRNLRSNVTRASIVSDTITAASMGVTNATVAASIDSDFEAMQIAAESARIALIGQLTCATNATATVDKIVVALQAMISELELSSLTEAFDCSWWPTRYDAVFWPGTRGSARNSFLNGGVLLLIATSLGFFGLVSTLIAVQVVWGGVGERPGCCCCCRNCCCCCKMAPALPPVEATDELIVKP</sequence>
<feature type="region of interest" description="Disordered" evidence="1">
    <location>
        <begin position="1"/>
        <end position="24"/>
    </location>
</feature>
<dbReference type="EMBL" id="JBGBPQ010000003">
    <property type="protein sequence ID" value="KAL1526169.1"/>
    <property type="molecule type" value="Genomic_DNA"/>
</dbReference>
<accession>A0AB34JV51</accession>
<keyword evidence="2" id="KW-1133">Transmembrane helix</keyword>
<evidence type="ECO:0000256" key="2">
    <source>
        <dbReference type="SAM" id="Phobius"/>
    </source>
</evidence>
<feature type="transmembrane region" description="Helical" evidence="2">
    <location>
        <begin position="385"/>
        <end position="408"/>
    </location>
</feature>
<feature type="transmembrane region" description="Helical" evidence="2">
    <location>
        <begin position="76"/>
        <end position="98"/>
    </location>
</feature>
<keyword evidence="2" id="KW-0472">Membrane</keyword>
<keyword evidence="4" id="KW-1185">Reference proteome</keyword>
<dbReference type="AlphaFoldDB" id="A0AB34JV51"/>
<name>A0AB34JV51_PRYPA</name>
<organism evidence="3 4">
    <name type="scientific">Prymnesium parvum</name>
    <name type="common">Toxic golden alga</name>
    <dbReference type="NCBI Taxonomy" id="97485"/>
    <lineage>
        <taxon>Eukaryota</taxon>
        <taxon>Haptista</taxon>
        <taxon>Haptophyta</taxon>
        <taxon>Prymnesiophyceae</taxon>
        <taxon>Prymnesiales</taxon>
        <taxon>Prymnesiaceae</taxon>
        <taxon>Prymnesium</taxon>
    </lineage>
</organism>
<keyword evidence="2" id="KW-0812">Transmembrane</keyword>
<evidence type="ECO:0000256" key="1">
    <source>
        <dbReference type="SAM" id="MobiDB-lite"/>
    </source>
</evidence>